<name>A0ABD0N472_CIRMR</name>
<feature type="non-terminal residue" evidence="2">
    <location>
        <position position="1"/>
    </location>
</feature>
<evidence type="ECO:0000256" key="1">
    <source>
        <dbReference type="SAM" id="MobiDB-lite"/>
    </source>
</evidence>
<feature type="compositionally biased region" description="Polar residues" evidence="1">
    <location>
        <begin position="1"/>
        <end position="13"/>
    </location>
</feature>
<sequence>ELVTPSSEVTTVSPGVPGLQNHTGPTGHPGHYNYTTGRPGLHTKSPQDGSPGVAPPTHITTAPPAVGPTGEPGVHILTPTPTPYSNTT</sequence>
<accession>A0ABD0N472</accession>
<reference evidence="2 3" key="1">
    <citation type="submission" date="2024-05" db="EMBL/GenBank/DDBJ databases">
        <title>Genome sequencing and assembly of Indian major carp, Cirrhinus mrigala (Hamilton, 1822).</title>
        <authorList>
            <person name="Mohindra V."/>
            <person name="Chowdhury L.M."/>
            <person name="Lal K."/>
            <person name="Jena J.K."/>
        </authorList>
    </citation>
    <scope>NUCLEOTIDE SEQUENCE [LARGE SCALE GENOMIC DNA]</scope>
    <source>
        <strain evidence="2">CM1030</strain>
        <tissue evidence="2">Blood</tissue>
    </source>
</reference>
<protein>
    <submittedName>
        <fullName evidence="2">Uncharacterized protein</fullName>
    </submittedName>
</protein>
<dbReference type="Proteomes" id="UP001529510">
    <property type="component" value="Unassembled WGS sequence"/>
</dbReference>
<feature type="compositionally biased region" description="Low complexity" evidence="1">
    <location>
        <begin position="55"/>
        <end position="64"/>
    </location>
</feature>
<gene>
    <name evidence="2" type="ORF">M9458_047351</name>
</gene>
<evidence type="ECO:0000313" key="2">
    <source>
        <dbReference type="EMBL" id="KAL0156105.1"/>
    </source>
</evidence>
<comment type="caution">
    <text evidence="2">The sequence shown here is derived from an EMBL/GenBank/DDBJ whole genome shotgun (WGS) entry which is preliminary data.</text>
</comment>
<organism evidence="2 3">
    <name type="scientific">Cirrhinus mrigala</name>
    <name type="common">Mrigala</name>
    <dbReference type="NCBI Taxonomy" id="683832"/>
    <lineage>
        <taxon>Eukaryota</taxon>
        <taxon>Metazoa</taxon>
        <taxon>Chordata</taxon>
        <taxon>Craniata</taxon>
        <taxon>Vertebrata</taxon>
        <taxon>Euteleostomi</taxon>
        <taxon>Actinopterygii</taxon>
        <taxon>Neopterygii</taxon>
        <taxon>Teleostei</taxon>
        <taxon>Ostariophysi</taxon>
        <taxon>Cypriniformes</taxon>
        <taxon>Cyprinidae</taxon>
        <taxon>Labeoninae</taxon>
        <taxon>Labeonini</taxon>
        <taxon>Cirrhinus</taxon>
    </lineage>
</organism>
<evidence type="ECO:0000313" key="3">
    <source>
        <dbReference type="Proteomes" id="UP001529510"/>
    </source>
</evidence>
<keyword evidence="3" id="KW-1185">Reference proteome</keyword>
<dbReference type="EMBL" id="JAMKFB020000024">
    <property type="protein sequence ID" value="KAL0156105.1"/>
    <property type="molecule type" value="Genomic_DNA"/>
</dbReference>
<feature type="non-terminal residue" evidence="2">
    <location>
        <position position="88"/>
    </location>
</feature>
<proteinExistence type="predicted"/>
<feature type="region of interest" description="Disordered" evidence="1">
    <location>
        <begin position="1"/>
        <end position="88"/>
    </location>
</feature>
<dbReference type="AlphaFoldDB" id="A0ABD0N472"/>